<gene>
    <name evidence="2" type="ORF">C7460_10793</name>
</gene>
<evidence type="ECO:0000256" key="1">
    <source>
        <dbReference type="SAM" id="Phobius"/>
    </source>
</evidence>
<dbReference type="EMBL" id="QREG01000007">
    <property type="protein sequence ID" value="RED99811.1"/>
    <property type="molecule type" value="Genomic_DNA"/>
</dbReference>
<feature type="transmembrane region" description="Helical" evidence="1">
    <location>
        <begin position="35"/>
        <end position="54"/>
    </location>
</feature>
<keyword evidence="1" id="KW-1133">Transmembrane helix</keyword>
<protein>
    <recommendedName>
        <fullName evidence="4">LPXTG-motif cell wall-anchored protein</fullName>
    </recommendedName>
</protein>
<dbReference type="RefSeq" id="WP_115867831.1">
    <property type="nucleotide sequence ID" value="NZ_QREG01000007.1"/>
</dbReference>
<keyword evidence="1" id="KW-0812">Transmembrane</keyword>
<keyword evidence="1" id="KW-0472">Membrane</keyword>
<dbReference type="AlphaFoldDB" id="A0A3D9L5J7"/>
<accession>A0A3D9L5J7</accession>
<sequence length="60" mass="7016">MNPNALKALSYLMVTIVMVVSGGYFYRTWQQGDPRWYFMILALAIALLLSYNLLTKKRRD</sequence>
<name>A0A3D9L5J7_MARFU</name>
<feature type="transmembrane region" description="Helical" evidence="1">
    <location>
        <begin position="9"/>
        <end position="29"/>
    </location>
</feature>
<evidence type="ECO:0008006" key="4">
    <source>
        <dbReference type="Google" id="ProtNLM"/>
    </source>
</evidence>
<evidence type="ECO:0000313" key="3">
    <source>
        <dbReference type="Proteomes" id="UP000256779"/>
    </source>
</evidence>
<keyword evidence="3" id="KW-1185">Reference proteome</keyword>
<proteinExistence type="predicted"/>
<evidence type="ECO:0000313" key="2">
    <source>
        <dbReference type="EMBL" id="RED99811.1"/>
    </source>
</evidence>
<reference evidence="2 3" key="1">
    <citation type="submission" date="2018-07" db="EMBL/GenBank/DDBJ databases">
        <title>Genomic Encyclopedia of Type Strains, Phase IV (KMG-IV): sequencing the most valuable type-strain genomes for metagenomic binning, comparative biology and taxonomic classification.</title>
        <authorList>
            <person name="Goeker M."/>
        </authorList>
    </citation>
    <scope>NUCLEOTIDE SEQUENCE [LARGE SCALE GENOMIC DNA]</scope>
    <source>
        <strain evidence="2 3">DSM 4134</strain>
    </source>
</reference>
<dbReference type="Proteomes" id="UP000256779">
    <property type="component" value="Unassembled WGS sequence"/>
</dbReference>
<organism evidence="2 3">
    <name type="scientific">Marinoscillum furvescens DSM 4134</name>
    <dbReference type="NCBI Taxonomy" id="1122208"/>
    <lineage>
        <taxon>Bacteria</taxon>
        <taxon>Pseudomonadati</taxon>
        <taxon>Bacteroidota</taxon>
        <taxon>Cytophagia</taxon>
        <taxon>Cytophagales</taxon>
        <taxon>Reichenbachiellaceae</taxon>
        <taxon>Marinoscillum</taxon>
    </lineage>
</organism>
<comment type="caution">
    <text evidence="2">The sequence shown here is derived from an EMBL/GenBank/DDBJ whole genome shotgun (WGS) entry which is preliminary data.</text>
</comment>